<dbReference type="GO" id="GO:0008743">
    <property type="term" value="F:L-threonine 3-dehydrogenase activity"/>
    <property type="evidence" value="ECO:0007669"/>
    <property type="project" value="TreeGrafter"/>
</dbReference>
<dbReference type="STRING" id="1089305.SAMN05444148_0864"/>
<dbReference type="AlphaFoldDB" id="A0A1M5MCZ4"/>
<accession>A0A1M5MCZ4</accession>
<keyword evidence="4" id="KW-1185">Reference proteome</keyword>
<dbReference type="Proteomes" id="UP000184522">
    <property type="component" value="Unassembled WGS sequence"/>
</dbReference>
<evidence type="ECO:0000256" key="1">
    <source>
        <dbReference type="ARBA" id="ARBA00007637"/>
    </source>
</evidence>
<gene>
    <name evidence="3" type="ORF">SAMN05444148_0864</name>
</gene>
<evidence type="ECO:0000259" key="2">
    <source>
        <dbReference type="Pfam" id="PF01370"/>
    </source>
</evidence>
<reference evidence="4" key="1">
    <citation type="submission" date="2016-11" db="EMBL/GenBank/DDBJ databases">
        <authorList>
            <person name="Varghese N."/>
            <person name="Submissions S."/>
        </authorList>
    </citation>
    <scope>NUCLEOTIDE SEQUENCE [LARGE SCALE GENOMIC DNA]</scope>
    <source>
        <strain evidence="4">DSM 25330</strain>
    </source>
</reference>
<dbReference type="PANTHER" id="PTHR42687">
    <property type="entry name" value="L-THREONINE 3-DEHYDROGENASE"/>
    <property type="match status" value="1"/>
</dbReference>
<sequence length="323" mass="36591">MSSKILIIGACGQIGTELTTKLREIHGVDNVIASDINTRNLDLVNSGPFEIIDAKNFNAIKDCCKNYNIDTVYLMAALLSATGEKYPMEAWDLNMNSLFHVLNLAKGGTIKKIFWPSSIAVFGPSTPRDNTPQHTTCEPTTVYGITKQVGERWCEYYHKKYDVDVRSIRYPGIISHKAMPGGGTTDYAVEIYHEAIKEGTYECFLSENTELPMMFMDDAIKATVELMQAPAEKINIRSAYNLAAISFTPKQIFESIKKHIPDFTITYKPDFRQAIADSWPSSIDDSVARKDWGWQHDFDLDKMTQEMIENLEKQVCRVDFNPR</sequence>
<dbReference type="Pfam" id="PF01370">
    <property type="entry name" value="Epimerase"/>
    <property type="match status" value="1"/>
</dbReference>
<dbReference type="InterPro" id="IPR001509">
    <property type="entry name" value="Epimerase_deHydtase"/>
</dbReference>
<dbReference type="RefSeq" id="WP_073083552.1">
    <property type="nucleotide sequence ID" value="NZ_FQWS01000001.1"/>
</dbReference>
<evidence type="ECO:0000313" key="3">
    <source>
        <dbReference type="EMBL" id="SHG75071.1"/>
    </source>
</evidence>
<proteinExistence type="inferred from homology"/>
<name>A0A1M5MCZ4_9FLAO</name>
<dbReference type="SUPFAM" id="SSF51735">
    <property type="entry name" value="NAD(P)-binding Rossmann-fold domains"/>
    <property type="match status" value="1"/>
</dbReference>
<feature type="domain" description="NAD-dependent epimerase/dehydratase" evidence="2">
    <location>
        <begin position="5"/>
        <end position="235"/>
    </location>
</feature>
<dbReference type="OrthoDB" id="9779902at2"/>
<dbReference type="EMBL" id="FQWS01000001">
    <property type="protein sequence ID" value="SHG75071.1"/>
    <property type="molecule type" value="Genomic_DNA"/>
</dbReference>
<dbReference type="InterPro" id="IPR036291">
    <property type="entry name" value="NAD(P)-bd_dom_sf"/>
</dbReference>
<comment type="similarity">
    <text evidence="1">Belongs to the NAD(P)-dependent epimerase/dehydratase family.</text>
</comment>
<dbReference type="GO" id="GO:0006567">
    <property type="term" value="P:L-threonine catabolic process"/>
    <property type="evidence" value="ECO:0007669"/>
    <property type="project" value="TreeGrafter"/>
</dbReference>
<evidence type="ECO:0000313" key="4">
    <source>
        <dbReference type="Proteomes" id="UP000184522"/>
    </source>
</evidence>
<dbReference type="FunFam" id="3.40.50.720:FF:000077">
    <property type="entry name" value="L-threonine 3-dehydrogenase, mitochondrial"/>
    <property type="match status" value="1"/>
</dbReference>
<organism evidence="3 4">
    <name type="scientific">Winogradskyella jejuensis</name>
    <dbReference type="NCBI Taxonomy" id="1089305"/>
    <lineage>
        <taxon>Bacteria</taxon>
        <taxon>Pseudomonadati</taxon>
        <taxon>Bacteroidota</taxon>
        <taxon>Flavobacteriia</taxon>
        <taxon>Flavobacteriales</taxon>
        <taxon>Flavobacteriaceae</taxon>
        <taxon>Winogradskyella</taxon>
    </lineage>
</organism>
<protein>
    <submittedName>
        <fullName evidence="3">Nucleoside-diphosphate-sugar epimerase</fullName>
    </submittedName>
</protein>
<dbReference type="PANTHER" id="PTHR42687:SF1">
    <property type="entry name" value="L-THREONINE 3-DEHYDROGENASE, MITOCHONDRIAL"/>
    <property type="match status" value="1"/>
</dbReference>
<dbReference type="Gene3D" id="3.40.50.720">
    <property type="entry name" value="NAD(P)-binding Rossmann-like Domain"/>
    <property type="match status" value="1"/>
</dbReference>
<dbReference type="InterPro" id="IPR051225">
    <property type="entry name" value="NAD(P)_epim/dehydratase"/>
</dbReference>